<comment type="caution">
    <text evidence="2">The sequence shown here is derived from an EMBL/GenBank/DDBJ whole genome shotgun (WGS) entry which is preliminary data.</text>
</comment>
<gene>
    <name evidence="2" type="ORF">KUA55_16430</name>
</gene>
<dbReference type="RefSeq" id="WP_218327483.1">
    <property type="nucleotide sequence ID" value="NZ_JAHUZB010000009.1"/>
</dbReference>
<dbReference type="InterPro" id="IPR043708">
    <property type="entry name" value="DUF5648"/>
</dbReference>
<name>A0ABS6TH93_9ENTE</name>
<evidence type="ECO:0000313" key="3">
    <source>
        <dbReference type="Proteomes" id="UP000774130"/>
    </source>
</evidence>
<sequence>MKKTVLLSLGAVIGLGLAIYGGTNADAANLELFRLYNPKTGEHFYTESADERDWLDDQGWIPEDGGWATPTEGDIVYRLYNPNASDHHYTTDEGEYANLKAEGWTQEGKAFFSSTDKSVPVYRSYNPNAVSGAHMFTTSSIEHDWLTTDQGWTNEAVSFYAAPAIDKAALNTALTDARALNAADYDETTFAALQEAITAAAAVADNADATQLQVNAQVTALNEAVAALVPNLTDLNAAIEAAGNYDEADITADSYADLEEAVKAAEDFVKDAAGKTPAEAQEVLVDLNAALAGLAANTSALNEVITEADEVSTDGYSEESIATFNEALATANAITADSSVEEVTAARTGLRAAIDGLSVDMTALSAAIEVATAFDADDITEASYAAMATALETANGYVNEPAGVTPTQVAEAITALEEAATGLVKDTTALDAQVEAYKELAPDADDYSIYSYSVADTANTAAAALDTDAATIAEITAARVALRDAMANLVSTEDLNAAITAGKAIANTNDMYTPESYNKLQLAISEGESFKYRTNNYTNEEVAAATQVITDAIDNLATNKAALNTAIATAQGLNATDYTSTTAFTDALSLAVTVAGSADSTPASVTTALTGLNTAMEALVLNKAALGELMTPADTINTGVTASAYVADSVANYATIYAAAQTANTDTNTGAPAINSLTTARMNLEAAMAQVVPVTTALETRITFAGTLAGSTADITTASNATLTEAVNAGNDLVNAPLGKLHTEVTDAVDSINAAIVGLQVNTLPTVTAIANYSVANEGGQGSYTNDSWNAMQSAHTRTTNARDAMTNATAADARVAAFIELTAARTELQATIDGLTTA</sequence>
<keyword evidence="3" id="KW-1185">Reference proteome</keyword>
<feature type="domain" description="DUF5648" evidence="1">
    <location>
        <begin position="32"/>
        <end position="161"/>
    </location>
</feature>
<dbReference type="Pfam" id="PF18885">
    <property type="entry name" value="DUF5648"/>
    <property type="match status" value="1"/>
</dbReference>
<organism evidence="2 3">
    <name type="scientific">Enterococcus alishanensis</name>
    <dbReference type="NCBI Taxonomy" id="1303817"/>
    <lineage>
        <taxon>Bacteria</taxon>
        <taxon>Bacillati</taxon>
        <taxon>Bacillota</taxon>
        <taxon>Bacilli</taxon>
        <taxon>Lactobacillales</taxon>
        <taxon>Enterococcaceae</taxon>
        <taxon>Enterococcus</taxon>
    </lineage>
</organism>
<protein>
    <submittedName>
        <fullName evidence="2">FIVAR domain-containing protein</fullName>
    </submittedName>
</protein>
<accession>A0ABS6TH93</accession>
<evidence type="ECO:0000313" key="2">
    <source>
        <dbReference type="EMBL" id="MBV7392271.1"/>
    </source>
</evidence>
<dbReference type="Pfam" id="PF07554">
    <property type="entry name" value="FIVAR"/>
    <property type="match status" value="5"/>
</dbReference>
<evidence type="ECO:0000259" key="1">
    <source>
        <dbReference type="Pfam" id="PF18885"/>
    </source>
</evidence>
<reference evidence="2 3" key="1">
    <citation type="submission" date="2021-06" db="EMBL/GenBank/DDBJ databases">
        <title>Enterococcus alishanensis sp. nov., a novel lactic acid bacterium isolated from fresh coffee beans.</title>
        <authorList>
            <person name="Chen Y.-S."/>
        </authorList>
    </citation>
    <scope>NUCLEOTIDE SEQUENCE [LARGE SCALE GENOMIC DNA]</scope>
    <source>
        <strain evidence="2 3">ALS3</strain>
    </source>
</reference>
<proteinExistence type="predicted"/>
<dbReference type="Proteomes" id="UP000774130">
    <property type="component" value="Unassembled WGS sequence"/>
</dbReference>
<dbReference type="EMBL" id="JAHUZB010000009">
    <property type="protein sequence ID" value="MBV7392271.1"/>
    <property type="molecule type" value="Genomic_DNA"/>
</dbReference>